<comment type="caution">
    <text evidence="2">The sequence shown here is derived from an EMBL/GenBank/DDBJ whole genome shotgun (WGS) entry which is preliminary data.</text>
</comment>
<protein>
    <submittedName>
        <fullName evidence="2">Uncharacterized protein</fullName>
    </submittedName>
</protein>
<proteinExistence type="predicted"/>
<reference evidence="2" key="1">
    <citation type="journal article" date="2019" name="Sci. Rep.">
        <title>Draft genome of Tanacetum cinerariifolium, the natural source of mosquito coil.</title>
        <authorList>
            <person name="Yamashiro T."/>
            <person name="Shiraishi A."/>
            <person name="Satake H."/>
            <person name="Nakayama K."/>
        </authorList>
    </citation>
    <scope>NUCLEOTIDE SEQUENCE</scope>
</reference>
<dbReference type="EMBL" id="BKCJ011229486">
    <property type="protein sequence ID" value="GFD07128.1"/>
    <property type="molecule type" value="Genomic_DNA"/>
</dbReference>
<accession>A0A699TCE9</accession>
<feature type="compositionally biased region" description="Basic and acidic residues" evidence="1">
    <location>
        <begin position="101"/>
        <end position="114"/>
    </location>
</feature>
<feature type="non-terminal residue" evidence="2">
    <location>
        <position position="1"/>
    </location>
</feature>
<dbReference type="AlphaFoldDB" id="A0A699TCE9"/>
<evidence type="ECO:0000313" key="2">
    <source>
        <dbReference type="EMBL" id="GFD07128.1"/>
    </source>
</evidence>
<sequence>YNSQVFTRAMFDCDDYLSSGSDESFPPSPIFDRYQSDNRYHAVPPPYTGTFMPPKPDLVFNNVPNDVETDHPAFNVKFSPTKPDQDLSHTNRPSTPIIKDWVSDSKDESKTKTP</sequence>
<organism evidence="2">
    <name type="scientific">Tanacetum cinerariifolium</name>
    <name type="common">Dalmatian daisy</name>
    <name type="synonym">Chrysanthemum cinerariifolium</name>
    <dbReference type="NCBI Taxonomy" id="118510"/>
    <lineage>
        <taxon>Eukaryota</taxon>
        <taxon>Viridiplantae</taxon>
        <taxon>Streptophyta</taxon>
        <taxon>Embryophyta</taxon>
        <taxon>Tracheophyta</taxon>
        <taxon>Spermatophyta</taxon>
        <taxon>Magnoliopsida</taxon>
        <taxon>eudicotyledons</taxon>
        <taxon>Gunneridae</taxon>
        <taxon>Pentapetalae</taxon>
        <taxon>asterids</taxon>
        <taxon>campanulids</taxon>
        <taxon>Asterales</taxon>
        <taxon>Asteraceae</taxon>
        <taxon>Asteroideae</taxon>
        <taxon>Anthemideae</taxon>
        <taxon>Anthemidinae</taxon>
        <taxon>Tanacetum</taxon>
    </lineage>
</organism>
<gene>
    <name evidence="2" type="ORF">Tci_879097</name>
</gene>
<feature type="region of interest" description="Disordered" evidence="1">
    <location>
        <begin position="63"/>
        <end position="114"/>
    </location>
</feature>
<name>A0A699TCE9_TANCI</name>
<evidence type="ECO:0000256" key="1">
    <source>
        <dbReference type="SAM" id="MobiDB-lite"/>
    </source>
</evidence>